<evidence type="ECO:0008006" key="3">
    <source>
        <dbReference type="Google" id="ProtNLM"/>
    </source>
</evidence>
<gene>
    <name evidence="1" type="ORF">L6773_03350</name>
</gene>
<organism evidence="1 2">
    <name type="scientific">Rhodohalobacter sulfatireducens</name>
    <dbReference type="NCBI Taxonomy" id="2911366"/>
    <lineage>
        <taxon>Bacteria</taxon>
        <taxon>Pseudomonadati</taxon>
        <taxon>Balneolota</taxon>
        <taxon>Balneolia</taxon>
        <taxon>Balneolales</taxon>
        <taxon>Balneolaceae</taxon>
        <taxon>Rhodohalobacter</taxon>
    </lineage>
</organism>
<dbReference type="Proteomes" id="UP001165366">
    <property type="component" value="Unassembled WGS sequence"/>
</dbReference>
<evidence type="ECO:0000313" key="1">
    <source>
        <dbReference type="EMBL" id="MCG2587589.1"/>
    </source>
</evidence>
<dbReference type="PROSITE" id="PS51257">
    <property type="entry name" value="PROKAR_LIPOPROTEIN"/>
    <property type="match status" value="1"/>
</dbReference>
<reference evidence="1" key="2">
    <citation type="submission" date="2024-05" db="EMBL/GenBank/DDBJ databases">
        <title>Rhodohalobacter halophilus gen. nov., sp. nov., a moderately halophilic member of the family Balneolaceae.</title>
        <authorList>
            <person name="Xia J."/>
        </authorList>
    </citation>
    <scope>NUCLEOTIDE SEQUENCE</scope>
    <source>
        <strain evidence="1">WB101</strain>
    </source>
</reference>
<dbReference type="EMBL" id="JAKLWS010000002">
    <property type="protein sequence ID" value="MCG2587589.1"/>
    <property type="molecule type" value="Genomic_DNA"/>
</dbReference>
<name>A0ABS9K9Q8_9BACT</name>
<protein>
    <recommendedName>
        <fullName evidence="3">PLAT domain-containing protein</fullName>
    </recommendedName>
</protein>
<keyword evidence="2" id="KW-1185">Reference proteome</keyword>
<reference evidence="1" key="1">
    <citation type="submission" date="2022-01" db="EMBL/GenBank/DDBJ databases">
        <authorList>
            <person name="Wang Y."/>
        </authorList>
    </citation>
    <scope>NUCLEOTIDE SEQUENCE</scope>
    <source>
        <strain evidence="1">WB101</strain>
    </source>
</reference>
<evidence type="ECO:0000313" key="2">
    <source>
        <dbReference type="Proteomes" id="UP001165366"/>
    </source>
</evidence>
<dbReference type="RefSeq" id="WP_237852433.1">
    <property type="nucleotide sequence ID" value="NZ_JAKLWS010000002.1"/>
</dbReference>
<accession>A0ABS9K9Q8</accession>
<proteinExistence type="predicted"/>
<sequence>MKYVYLNLFESSTIKSFIILIAFGLITSMFSGCSSSTSANDEDGDPENETRTFELVLSSDGSTNVGTATTEIITPDSDAYIDEGFFITLDISAGDFEAPFDVSMRGGQCGTWDVQVDEKAEMPCDYDEFLADPSDLKVTSEDGSGVEAYAEGS</sequence>
<comment type="caution">
    <text evidence="1">The sequence shown here is derived from an EMBL/GenBank/DDBJ whole genome shotgun (WGS) entry which is preliminary data.</text>
</comment>